<dbReference type="PANTHER" id="PTHR23150">
    <property type="entry name" value="SULFATASE MODIFYING FACTOR 1, 2"/>
    <property type="match status" value="1"/>
</dbReference>
<proteinExistence type="predicted"/>
<dbReference type="PANTHER" id="PTHR23150:SF19">
    <property type="entry name" value="FORMYLGLYCINE-GENERATING ENZYME"/>
    <property type="match status" value="1"/>
</dbReference>
<protein>
    <recommendedName>
        <fullName evidence="2">Sulfatase-modifying factor enzyme-like domain-containing protein</fullName>
    </recommendedName>
</protein>
<dbReference type="Proteomes" id="UP000002139">
    <property type="component" value="Chromosome"/>
</dbReference>
<dbReference type="GO" id="GO:0120147">
    <property type="term" value="F:formylglycine-generating oxidase activity"/>
    <property type="evidence" value="ECO:0007669"/>
    <property type="project" value="TreeGrafter"/>
</dbReference>
<gene>
    <name evidence="3" type="ordered locus">sce9290</name>
</gene>
<sequence>MLARGREAEAAAACPRAARAIAGDVDIPLFARDGDGRFALGPQARAEQARHPVASVDWRSAVAYASWLEARTGAPWRLVGELEREKAARGVDGRFFPWGDEPEPTWACMVGGRPGPASPAPVDDHPTDEGPHGARGLAGNVRDWCAELWMPDGPTVVDRIARLKPADAAAPGLRSIRGGAWSSGPPAVCRAAGRFAARPEDRFSAVGFRLARPVVAGG</sequence>
<organism evidence="3 4">
    <name type="scientific">Sorangium cellulosum (strain So ce56)</name>
    <name type="common">Polyangium cellulosum (strain So ce56)</name>
    <dbReference type="NCBI Taxonomy" id="448385"/>
    <lineage>
        <taxon>Bacteria</taxon>
        <taxon>Pseudomonadati</taxon>
        <taxon>Myxococcota</taxon>
        <taxon>Polyangia</taxon>
        <taxon>Polyangiales</taxon>
        <taxon>Polyangiaceae</taxon>
        <taxon>Sorangium</taxon>
    </lineage>
</organism>
<dbReference type="HOGENOM" id="CLU_1266207_0_0_7"/>
<dbReference type="EMBL" id="AM746676">
    <property type="protein sequence ID" value="CAN99463.1"/>
    <property type="molecule type" value="Genomic_DNA"/>
</dbReference>
<feature type="domain" description="Sulfatase-modifying factor enzyme-like" evidence="2">
    <location>
        <begin position="44"/>
        <end position="212"/>
    </location>
</feature>
<reference evidence="3 4" key="1">
    <citation type="journal article" date="2007" name="Nat. Biotechnol.">
        <title>Complete genome sequence of the myxobacterium Sorangium cellulosum.</title>
        <authorList>
            <person name="Schneiker S."/>
            <person name="Perlova O."/>
            <person name="Kaiser O."/>
            <person name="Gerth K."/>
            <person name="Alici A."/>
            <person name="Altmeyer M.O."/>
            <person name="Bartels D."/>
            <person name="Bekel T."/>
            <person name="Beyer S."/>
            <person name="Bode E."/>
            <person name="Bode H.B."/>
            <person name="Bolten C.J."/>
            <person name="Choudhuri J.V."/>
            <person name="Doss S."/>
            <person name="Elnakady Y.A."/>
            <person name="Frank B."/>
            <person name="Gaigalat L."/>
            <person name="Goesmann A."/>
            <person name="Groeger C."/>
            <person name="Gross F."/>
            <person name="Jelsbak L."/>
            <person name="Jelsbak L."/>
            <person name="Kalinowski J."/>
            <person name="Kegler C."/>
            <person name="Knauber T."/>
            <person name="Konietzny S."/>
            <person name="Kopp M."/>
            <person name="Krause L."/>
            <person name="Krug D."/>
            <person name="Linke B."/>
            <person name="Mahmud T."/>
            <person name="Martinez-Arias R."/>
            <person name="McHardy A.C."/>
            <person name="Merai M."/>
            <person name="Meyer F."/>
            <person name="Mormann S."/>
            <person name="Munoz-Dorado J."/>
            <person name="Perez J."/>
            <person name="Pradella S."/>
            <person name="Rachid S."/>
            <person name="Raddatz G."/>
            <person name="Rosenau F."/>
            <person name="Rueckert C."/>
            <person name="Sasse F."/>
            <person name="Scharfe M."/>
            <person name="Schuster S.C."/>
            <person name="Suen G."/>
            <person name="Treuner-Lange A."/>
            <person name="Velicer G.J."/>
            <person name="Vorholter F.-J."/>
            <person name="Weissman K.J."/>
            <person name="Welch R.D."/>
            <person name="Wenzel S.C."/>
            <person name="Whitworth D.E."/>
            <person name="Wilhelm S."/>
            <person name="Wittmann C."/>
            <person name="Bloecker H."/>
            <person name="Puehler A."/>
            <person name="Mueller R."/>
        </authorList>
    </citation>
    <scope>NUCLEOTIDE SEQUENCE [LARGE SCALE GENOMIC DNA]</scope>
    <source>
        <strain evidence="4">So ce56</strain>
    </source>
</reference>
<name>A9GEA1_SORC5</name>
<dbReference type="AlphaFoldDB" id="A9GEA1"/>
<evidence type="ECO:0000259" key="2">
    <source>
        <dbReference type="Pfam" id="PF03781"/>
    </source>
</evidence>
<evidence type="ECO:0000313" key="4">
    <source>
        <dbReference type="Proteomes" id="UP000002139"/>
    </source>
</evidence>
<feature type="compositionally biased region" description="Basic and acidic residues" evidence="1">
    <location>
        <begin position="122"/>
        <end position="132"/>
    </location>
</feature>
<keyword evidence="4" id="KW-1185">Reference proteome</keyword>
<dbReference type="InterPro" id="IPR042095">
    <property type="entry name" value="SUMF_sf"/>
</dbReference>
<dbReference type="SUPFAM" id="SSF56436">
    <property type="entry name" value="C-type lectin-like"/>
    <property type="match status" value="1"/>
</dbReference>
<dbReference type="STRING" id="448385.sce9290"/>
<accession>A9GEA1</accession>
<dbReference type="eggNOG" id="COG1262">
    <property type="taxonomic scope" value="Bacteria"/>
</dbReference>
<dbReference type="Pfam" id="PF03781">
    <property type="entry name" value="FGE-sulfatase"/>
    <property type="match status" value="1"/>
</dbReference>
<dbReference type="InterPro" id="IPR005532">
    <property type="entry name" value="SUMF_dom"/>
</dbReference>
<feature type="region of interest" description="Disordered" evidence="1">
    <location>
        <begin position="113"/>
        <end position="132"/>
    </location>
</feature>
<dbReference type="Gene3D" id="3.90.1580.10">
    <property type="entry name" value="paralog of FGE (formylglycine-generating enzyme)"/>
    <property type="match status" value="1"/>
</dbReference>
<dbReference type="InterPro" id="IPR051043">
    <property type="entry name" value="Sulfatase_Mod_Factor_Kinase"/>
</dbReference>
<evidence type="ECO:0000313" key="3">
    <source>
        <dbReference type="EMBL" id="CAN99463.1"/>
    </source>
</evidence>
<dbReference type="KEGG" id="scl:sce9290"/>
<dbReference type="InterPro" id="IPR016187">
    <property type="entry name" value="CTDL_fold"/>
</dbReference>
<evidence type="ECO:0000256" key="1">
    <source>
        <dbReference type="SAM" id="MobiDB-lite"/>
    </source>
</evidence>